<accession>A0A1N7M078</accession>
<sequence length="327" mass="35711">MSHDNNPLQVPDFGPADRSPTPAVLKVDVSEKNSHSEAPLAPAENRGGGLMTFILVLLTAVSGGLGYLGFGMQQTIVAQQQTLESASERINALEKLLNVASDSADKTDQTLAQFFTQITDDAAVKYTLYDSEIAKLWDVANKRNKNSIDLLSTEVKSLADRVNQTDKVTTKLNTDQQAQSVRITNAEKSAAALDQLSLQLSVFDKKQTALIATNSQFSKDQAALKKSASENTQSLKQNIATLQTQIAILDETLGEEQLTQQAVLKKLARRLSIVEQSQKSGGGNVESRVKTNEQAIRAIDGSRRQMNSDLMTLNKKLNALQLRIDKR</sequence>
<dbReference type="RefSeq" id="WP_054340107.1">
    <property type="nucleotide sequence ID" value="NZ_FTOE01000005.1"/>
</dbReference>
<feature type="coiled-coil region" evidence="1">
    <location>
        <begin position="225"/>
        <end position="252"/>
    </location>
</feature>
<dbReference type="AlphaFoldDB" id="A0A1N7M078"/>
<evidence type="ECO:0000256" key="3">
    <source>
        <dbReference type="SAM" id="Phobius"/>
    </source>
</evidence>
<feature type="region of interest" description="Disordered" evidence="2">
    <location>
        <begin position="1"/>
        <end position="21"/>
    </location>
</feature>
<evidence type="ECO:0000313" key="5">
    <source>
        <dbReference type="Proteomes" id="UP000185999"/>
    </source>
</evidence>
<feature type="coiled-coil region" evidence="1">
    <location>
        <begin position="76"/>
        <end position="103"/>
    </location>
</feature>
<keyword evidence="3" id="KW-1133">Transmembrane helix</keyword>
<dbReference type="STRING" id="619304.SAMN05421760_10546"/>
<protein>
    <submittedName>
        <fullName evidence="4">Uncharacterized protein</fullName>
    </submittedName>
</protein>
<reference evidence="5" key="1">
    <citation type="submission" date="2017-01" db="EMBL/GenBank/DDBJ databases">
        <authorList>
            <person name="Varghese N."/>
            <person name="Submissions S."/>
        </authorList>
    </citation>
    <scope>NUCLEOTIDE SEQUENCE [LARGE SCALE GENOMIC DNA]</scope>
    <source>
        <strain evidence="5">DSM 22306</strain>
    </source>
</reference>
<dbReference type="OrthoDB" id="5700790at2"/>
<keyword evidence="3" id="KW-0812">Transmembrane</keyword>
<dbReference type="Proteomes" id="UP000185999">
    <property type="component" value="Unassembled WGS sequence"/>
</dbReference>
<evidence type="ECO:0000256" key="1">
    <source>
        <dbReference type="SAM" id="Coils"/>
    </source>
</evidence>
<keyword evidence="3" id="KW-0472">Membrane</keyword>
<evidence type="ECO:0000313" key="4">
    <source>
        <dbReference type="EMBL" id="SIS79510.1"/>
    </source>
</evidence>
<dbReference type="EMBL" id="FTOE01000005">
    <property type="protein sequence ID" value="SIS79510.1"/>
    <property type="molecule type" value="Genomic_DNA"/>
</dbReference>
<name>A0A1N7M078_9GAMM</name>
<keyword evidence="5" id="KW-1185">Reference proteome</keyword>
<gene>
    <name evidence="4" type="ORF">SAMN05421760_10546</name>
</gene>
<proteinExistence type="predicted"/>
<feature type="transmembrane region" description="Helical" evidence="3">
    <location>
        <begin position="50"/>
        <end position="70"/>
    </location>
</feature>
<keyword evidence="1" id="KW-0175">Coiled coil</keyword>
<organism evidence="4 5">
    <name type="scientific">Neptunomonas antarctica</name>
    <dbReference type="NCBI Taxonomy" id="619304"/>
    <lineage>
        <taxon>Bacteria</taxon>
        <taxon>Pseudomonadati</taxon>
        <taxon>Pseudomonadota</taxon>
        <taxon>Gammaproteobacteria</taxon>
        <taxon>Oceanospirillales</taxon>
        <taxon>Oceanospirillaceae</taxon>
        <taxon>Neptunomonas</taxon>
    </lineage>
</organism>
<evidence type="ECO:0000256" key="2">
    <source>
        <dbReference type="SAM" id="MobiDB-lite"/>
    </source>
</evidence>